<sequence>MSCRVLSARWRRAFGSCATGRCRMCPVGHLTREVRVMRTGSEPATARSALRLRFWLSLWGVLWAAFGTVMFSLVERPGWAAACAVLFVVAAVDLTLVTRHIRQGPHWQPGRDVPPYEPDHGGRGRWGGPGGAGEEPPKRP</sequence>
<proteinExistence type="predicted"/>
<organism evidence="3 4">
    <name type="scientific">Streptomyces roseicoloratus</name>
    <dbReference type="NCBI Taxonomy" id="2508722"/>
    <lineage>
        <taxon>Bacteria</taxon>
        <taxon>Bacillati</taxon>
        <taxon>Actinomycetota</taxon>
        <taxon>Actinomycetes</taxon>
        <taxon>Kitasatosporales</taxon>
        <taxon>Streptomycetaceae</taxon>
        <taxon>Streptomyces</taxon>
    </lineage>
</organism>
<dbReference type="RefSeq" id="WP_309549530.1">
    <property type="nucleotide sequence ID" value="NZ_CP133762.1"/>
</dbReference>
<dbReference type="Pfam" id="PF19870">
    <property type="entry name" value="DUF6343"/>
    <property type="match status" value="1"/>
</dbReference>
<feature type="region of interest" description="Disordered" evidence="1">
    <location>
        <begin position="104"/>
        <end position="140"/>
    </location>
</feature>
<dbReference type="InterPro" id="IPR045924">
    <property type="entry name" value="DUF6343"/>
</dbReference>
<reference evidence="3 4" key="1">
    <citation type="submission" date="2023-09" db="EMBL/GenBank/DDBJ databases">
        <title>Complete genome of Streptomyces roseicoloratus T14.</title>
        <authorList>
            <person name="Bashizi T."/>
            <person name="Kim M.-J."/>
            <person name="Lee G."/>
            <person name="Tagele S.B."/>
            <person name="Shin J.-H."/>
        </authorList>
    </citation>
    <scope>NUCLEOTIDE SEQUENCE [LARGE SCALE GENOMIC DNA]</scope>
    <source>
        <strain evidence="3 4">T14</strain>
    </source>
</reference>
<name>A0ABY9RZJ3_9ACTN</name>
<evidence type="ECO:0000313" key="3">
    <source>
        <dbReference type="EMBL" id="WMX47601.1"/>
    </source>
</evidence>
<feature type="transmembrane region" description="Helical" evidence="2">
    <location>
        <begin position="54"/>
        <end position="73"/>
    </location>
</feature>
<keyword evidence="2" id="KW-0812">Transmembrane</keyword>
<feature type="transmembrane region" description="Helical" evidence="2">
    <location>
        <begin position="79"/>
        <end position="97"/>
    </location>
</feature>
<evidence type="ECO:0000256" key="2">
    <source>
        <dbReference type="SAM" id="Phobius"/>
    </source>
</evidence>
<keyword evidence="4" id="KW-1185">Reference proteome</keyword>
<evidence type="ECO:0000313" key="4">
    <source>
        <dbReference type="Proteomes" id="UP001250858"/>
    </source>
</evidence>
<dbReference type="Proteomes" id="UP001250858">
    <property type="component" value="Chromosome"/>
</dbReference>
<evidence type="ECO:0000256" key="1">
    <source>
        <dbReference type="SAM" id="MobiDB-lite"/>
    </source>
</evidence>
<keyword evidence="2" id="KW-0472">Membrane</keyword>
<protein>
    <submittedName>
        <fullName evidence="3">DUF6343 family protein</fullName>
    </submittedName>
</protein>
<feature type="compositionally biased region" description="Gly residues" evidence="1">
    <location>
        <begin position="124"/>
        <end position="133"/>
    </location>
</feature>
<dbReference type="EMBL" id="CP133762">
    <property type="protein sequence ID" value="WMX47601.1"/>
    <property type="molecule type" value="Genomic_DNA"/>
</dbReference>
<accession>A0ABY9RZJ3</accession>
<gene>
    <name evidence="3" type="ORF">RGF97_26200</name>
</gene>
<keyword evidence="2" id="KW-1133">Transmembrane helix</keyword>